<dbReference type="STRING" id="1745343.A0A2J6QGG5"/>
<dbReference type="InterPro" id="IPR036291">
    <property type="entry name" value="NAD(P)-bd_dom_sf"/>
</dbReference>
<dbReference type="OrthoDB" id="191139at2759"/>
<dbReference type="EMBL" id="KZ613470">
    <property type="protein sequence ID" value="PMD25357.1"/>
    <property type="molecule type" value="Genomic_DNA"/>
</dbReference>
<accession>A0A2J6QGG5</accession>
<dbReference type="GO" id="GO:0005741">
    <property type="term" value="C:mitochondrial outer membrane"/>
    <property type="evidence" value="ECO:0007669"/>
    <property type="project" value="TreeGrafter"/>
</dbReference>
<dbReference type="InterPro" id="IPR051593">
    <property type="entry name" value="Ergosterol_Biosynth_ERG27"/>
</dbReference>
<proteinExistence type="predicted"/>
<evidence type="ECO:0000313" key="4">
    <source>
        <dbReference type="Proteomes" id="UP000235672"/>
    </source>
</evidence>
<evidence type="ECO:0000313" key="3">
    <source>
        <dbReference type="EMBL" id="PMD25357.1"/>
    </source>
</evidence>
<comment type="pathway">
    <text evidence="1">Steroid biosynthesis; zymosterol biosynthesis; zymosterol from lanosterol: step 5/6.</text>
</comment>
<dbReference type="Pfam" id="PF00106">
    <property type="entry name" value="adh_short"/>
    <property type="match status" value="1"/>
</dbReference>
<dbReference type="GO" id="GO:0005811">
    <property type="term" value="C:lipid droplet"/>
    <property type="evidence" value="ECO:0007669"/>
    <property type="project" value="TreeGrafter"/>
</dbReference>
<gene>
    <name evidence="3" type="ORF">NA56DRAFT_655553</name>
</gene>
<organism evidence="3 4">
    <name type="scientific">Hyaloscypha hepaticicola</name>
    <dbReference type="NCBI Taxonomy" id="2082293"/>
    <lineage>
        <taxon>Eukaryota</taxon>
        <taxon>Fungi</taxon>
        <taxon>Dikarya</taxon>
        <taxon>Ascomycota</taxon>
        <taxon>Pezizomycotina</taxon>
        <taxon>Leotiomycetes</taxon>
        <taxon>Helotiales</taxon>
        <taxon>Hyaloscyphaceae</taxon>
        <taxon>Hyaloscypha</taxon>
    </lineage>
</organism>
<dbReference type="Gene3D" id="3.40.50.720">
    <property type="entry name" value="NAD(P)-binding Rossmann-like Domain"/>
    <property type="match status" value="1"/>
</dbReference>
<dbReference type="GO" id="GO:0000253">
    <property type="term" value="F:3-beta-hydroxysteroid 3-dehydrogenase (NADP+) activity"/>
    <property type="evidence" value="ECO:0007669"/>
    <property type="project" value="UniProtKB-EC"/>
</dbReference>
<reference evidence="3 4" key="1">
    <citation type="submission" date="2016-05" db="EMBL/GenBank/DDBJ databases">
        <title>A degradative enzymes factory behind the ericoid mycorrhizal symbiosis.</title>
        <authorList>
            <consortium name="DOE Joint Genome Institute"/>
            <person name="Martino E."/>
            <person name="Morin E."/>
            <person name="Grelet G."/>
            <person name="Kuo A."/>
            <person name="Kohler A."/>
            <person name="Daghino S."/>
            <person name="Barry K."/>
            <person name="Choi C."/>
            <person name="Cichocki N."/>
            <person name="Clum A."/>
            <person name="Copeland A."/>
            <person name="Hainaut M."/>
            <person name="Haridas S."/>
            <person name="Labutti K."/>
            <person name="Lindquist E."/>
            <person name="Lipzen A."/>
            <person name="Khouja H.-R."/>
            <person name="Murat C."/>
            <person name="Ohm R."/>
            <person name="Olson A."/>
            <person name="Spatafora J."/>
            <person name="Veneault-Fourrey C."/>
            <person name="Henrissat B."/>
            <person name="Grigoriev I."/>
            <person name="Martin F."/>
            <person name="Perotto S."/>
        </authorList>
    </citation>
    <scope>NUCLEOTIDE SEQUENCE [LARGE SCALE GENOMIC DNA]</scope>
    <source>
        <strain evidence="3 4">UAMH 7357</strain>
    </source>
</reference>
<dbReference type="GO" id="GO:0005789">
    <property type="term" value="C:endoplasmic reticulum membrane"/>
    <property type="evidence" value="ECO:0007669"/>
    <property type="project" value="TreeGrafter"/>
</dbReference>
<dbReference type="SUPFAM" id="SSF51735">
    <property type="entry name" value="NAD(P)-binding Rossmann-fold domains"/>
    <property type="match status" value="1"/>
</dbReference>
<sequence>MAPQSTIIITGGTGSLGSTLARTLETSYPGRFHLLLTCRNTDDEHAKSISEFLKSKNGTFSLEKLDLSDLDSVKKFAEEVKERIGRGELPPLVGGGIVNSAAYQTFFKGRKVKGTKAKDVMYTVNVLAPMALMRGLMPVMLEGSMVVNVGSAAYAIGKVDYFEGKEEVGFKEGEKVGFMEGMKRYGSTKLLTLMAGYAFQRKLFAAYPENKLHIFNLDPGSMNAGGRLLGGERHWVFPLLYGILGITGPVLRLVDKSAINPPSVPAKAIADLFTESKGTSVGVWTTGKFFVLDDVKKSSTLSLNEGKQDEVWKNLSRDLGLDESLKI</sequence>
<dbReference type="AlphaFoldDB" id="A0A2J6QGG5"/>
<dbReference type="PANTHER" id="PTHR43647:SF2">
    <property type="entry name" value="DEHYDROGENASE"/>
    <property type="match status" value="1"/>
</dbReference>
<protein>
    <recommendedName>
        <fullName evidence="2">3beta-hydroxysteroid 3-dehydrogenase</fullName>
        <ecNumber evidence="2">1.1.1.270</ecNumber>
    </recommendedName>
</protein>
<keyword evidence="4" id="KW-1185">Reference proteome</keyword>
<dbReference type="Proteomes" id="UP000235672">
    <property type="component" value="Unassembled WGS sequence"/>
</dbReference>
<dbReference type="EC" id="1.1.1.270" evidence="2"/>
<name>A0A2J6QGG5_9HELO</name>
<dbReference type="InterPro" id="IPR002347">
    <property type="entry name" value="SDR_fam"/>
</dbReference>
<evidence type="ECO:0000256" key="1">
    <source>
        <dbReference type="ARBA" id="ARBA00023589"/>
    </source>
</evidence>
<evidence type="ECO:0000256" key="2">
    <source>
        <dbReference type="ARBA" id="ARBA00023621"/>
    </source>
</evidence>
<dbReference type="PANTHER" id="PTHR43647">
    <property type="entry name" value="DEHYDROGENASE"/>
    <property type="match status" value="1"/>
</dbReference>